<proteinExistence type="predicted"/>
<name>A0A0F9IKR0_9ZZZZ</name>
<gene>
    <name evidence="1" type="ORF">LCGC14_1567000</name>
</gene>
<evidence type="ECO:0000313" key="1">
    <source>
        <dbReference type="EMBL" id="KKM28201.1"/>
    </source>
</evidence>
<dbReference type="AlphaFoldDB" id="A0A0F9IKR0"/>
<sequence>MKTVIVNVNLEYAFDVETEEQAILQAQEVELPAEYVSDSFNISTILDGNQTISGKVTKL</sequence>
<accession>A0A0F9IKR0</accession>
<protein>
    <submittedName>
        <fullName evidence="1">Uncharacterized protein</fullName>
    </submittedName>
</protein>
<organism evidence="1">
    <name type="scientific">marine sediment metagenome</name>
    <dbReference type="NCBI Taxonomy" id="412755"/>
    <lineage>
        <taxon>unclassified sequences</taxon>
        <taxon>metagenomes</taxon>
        <taxon>ecological metagenomes</taxon>
    </lineage>
</organism>
<reference evidence="1" key="1">
    <citation type="journal article" date="2015" name="Nature">
        <title>Complex archaea that bridge the gap between prokaryotes and eukaryotes.</title>
        <authorList>
            <person name="Spang A."/>
            <person name="Saw J.H."/>
            <person name="Jorgensen S.L."/>
            <person name="Zaremba-Niedzwiedzka K."/>
            <person name="Martijn J."/>
            <person name="Lind A.E."/>
            <person name="van Eijk R."/>
            <person name="Schleper C."/>
            <person name="Guy L."/>
            <person name="Ettema T.J."/>
        </authorList>
    </citation>
    <scope>NUCLEOTIDE SEQUENCE</scope>
</reference>
<dbReference type="EMBL" id="LAZR01012170">
    <property type="protein sequence ID" value="KKM28201.1"/>
    <property type="molecule type" value="Genomic_DNA"/>
</dbReference>
<comment type="caution">
    <text evidence="1">The sequence shown here is derived from an EMBL/GenBank/DDBJ whole genome shotgun (WGS) entry which is preliminary data.</text>
</comment>